<dbReference type="HOGENOM" id="CLU_107593_0_0_5"/>
<evidence type="ECO:0000313" key="2">
    <source>
        <dbReference type="Proteomes" id="UP000030907"/>
    </source>
</evidence>
<organism evidence="1 2">
    <name type="scientific">Sphingopyxis fribergensis</name>
    <dbReference type="NCBI Taxonomy" id="1515612"/>
    <lineage>
        <taxon>Bacteria</taxon>
        <taxon>Pseudomonadati</taxon>
        <taxon>Pseudomonadota</taxon>
        <taxon>Alphaproteobacteria</taxon>
        <taxon>Sphingomonadales</taxon>
        <taxon>Sphingomonadaceae</taxon>
        <taxon>Sphingopyxis</taxon>
    </lineage>
</organism>
<dbReference type="AlphaFoldDB" id="A0A0A7PFX9"/>
<dbReference type="KEGG" id="sphk:SKP52_10555"/>
<dbReference type="Gene3D" id="3.40.50.150">
    <property type="entry name" value="Vaccinia Virus protein VP39"/>
    <property type="match status" value="1"/>
</dbReference>
<evidence type="ECO:0008006" key="3">
    <source>
        <dbReference type="Google" id="ProtNLM"/>
    </source>
</evidence>
<dbReference type="Proteomes" id="UP000030907">
    <property type="component" value="Chromosome"/>
</dbReference>
<dbReference type="InterPro" id="IPR029063">
    <property type="entry name" value="SAM-dependent_MTases_sf"/>
</dbReference>
<accession>A0A0A7PFX9</accession>
<proteinExistence type="predicted"/>
<sequence>MQENSVSNQDDLRFPVRDAVQRAGLLTIVRNLRAVVRRDIGTWVARGCPSPAPNVVKMAVVRHYVETSGAKYFVETGTYLGSMVEHIAETGVECITIEIDDEIHRRAVDMLKRKKNIRCLKGDSAVVLPEVLKTIDRPAVFWLDGHYSGGFTGKAEIDTPVSAELQMVLDHNVKGHIILIDDARDFTGQDGYPRLSTLLSHFEDDPDYRAEVSADIIRIIPRAA</sequence>
<name>A0A0A7PFX9_9SPHN</name>
<keyword evidence="2" id="KW-1185">Reference proteome</keyword>
<dbReference type="STRING" id="1515612.SKP52_10555"/>
<protein>
    <recommendedName>
        <fullName evidence="3">Class I SAM-dependent methyltransferase</fullName>
    </recommendedName>
</protein>
<evidence type="ECO:0000313" key="1">
    <source>
        <dbReference type="EMBL" id="AJA09016.1"/>
    </source>
</evidence>
<gene>
    <name evidence="1" type="ORF">SKP52_10555</name>
</gene>
<dbReference type="SUPFAM" id="SSF53335">
    <property type="entry name" value="S-adenosyl-L-methionine-dependent methyltransferases"/>
    <property type="match status" value="1"/>
</dbReference>
<reference evidence="1 2" key="1">
    <citation type="journal article" date="2015" name="Int. J. Syst. Evol. Microbiol.">
        <title>Description of Sphingopyxis fribergensis sp. nov. - a soil bacterium with the ability to degrade styrene and phenylacetic acid.</title>
        <authorList>
            <person name="Oelschlagel M."/>
            <person name="Ruckert C."/>
            <person name="Kalinowski J."/>
            <person name="Schmidt G."/>
            <person name="Schlomann M."/>
            <person name="Tischler D."/>
        </authorList>
    </citation>
    <scope>NUCLEOTIDE SEQUENCE [LARGE SCALE GENOMIC DNA]</scope>
    <source>
        <strain evidence="1 2">Kp5.2</strain>
    </source>
</reference>
<dbReference type="EMBL" id="CP009122">
    <property type="protein sequence ID" value="AJA09016.1"/>
    <property type="molecule type" value="Genomic_DNA"/>
</dbReference>